<dbReference type="OrthoDB" id="9761532at2"/>
<dbReference type="InterPro" id="IPR002933">
    <property type="entry name" value="Peptidase_M20"/>
</dbReference>
<dbReference type="Gene3D" id="3.30.70.360">
    <property type="match status" value="1"/>
</dbReference>
<feature type="domain" description="Peptidase M20 dimerisation" evidence="5">
    <location>
        <begin position="240"/>
        <end position="392"/>
    </location>
</feature>
<evidence type="ECO:0000256" key="1">
    <source>
        <dbReference type="ARBA" id="ARBA00022670"/>
    </source>
</evidence>
<proteinExistence type="predicted"/>
<gene>
    <name evidence="6" type="ORF">CWM47_13575</name>
</gene>
<dbReference type="PANTHER" id="PTHR43270">
    <property type="entry name" value="BETA-ALA-HIS DIPEPTIDASE"/>
    <property type="match status" value="1"/>
</dbReference>
<accession>A0A2K8YYS3</accession>
<dbReference type="SUPFAM" id="SSF53187">
    <property type="entry name" value="Zn-dependent exopeptidases"/>
    <property type="match status" value="1"/>
</dbReference>
<dbReference type="EMBL" id="CP025096">
    <property type="protein sequence ID" value="AUD02771.1"/>
    <property type="molecule type" value="Genomic_DNA"/>
</dbReference>
<feature type="signal peptide" evidence="4">
    <location>
        <begin position="1"/>
        <end position="19"/>
    </location>
</feature>
<keyword evidence="2" id="KW-0479">Metal-binding</keyword>
<dbReference type="Proteomes" id="UP000232883">
    <property type="component" value="Chromosome"/>
</dbReference>
<name>A0A2K8YYS3_9BACT</name>
<evidence type="ECO:0000256" key="3">
    <source>
        <dbReference type="ARBA" id="ARBA00022801"/>
    </source>
</evidence>
<dbReference type="GO" id="GO:0006508">
    <property type="term" value="P:proteolysis"/>
    <property type="evidence" value="ECO:0007669"/>
    <property type="project" value="UniProtKB-KW"/>
</dbReference>
<protein>
    <submittedName>
        <fullName evidence="6">Peptidase M20</fullName>
    </submittedName>
</protein>
<evidence type="ECO:0000313" key="6">
    <source>
        <dbReference type="EMBL" id="AUD02771.1"/>
    </source>
</evidence>
<keyword evidence="7" id="KW-1185">Reference proteome</keyword>
<dbReference type="KEGG" id="spir:CWM47_13575"/>
<organism evidence="6 7">
    <name type="scientific">Spirosoma pollinicola</name>
    <dbReference type="NCBI Taxonomy" id="2057025"/>
    <lineage>
        <taxon>Bacteria</taxon>
        <taxon>Pseudomonadati</taxon>
        <taxon>Bacteroidota</taxon>
        <taxon>Cytophagia</taxon>
        <taxon>Cytophagales</taxon>
        <taxon>Cytophagaceae</taxon>
        <taxon>Spirosoma</taxon>
    </lineage>
</organism>
<sequence length="508" mass="55628">MPQKFVLLVTFLITFSANAQTAQQRVRQYRQANETALLDEYREFLSIPNVSADSVNIRKNASFILQMMKKRGISGMLLDGPTPGTTPAVFGEVRVPGAKKTIVFYAHYDGQPVNPKQWAGGLQPFVPVFITAPIEQGGTIVTTYKSGDPIDPTWRLAGRGSADDKAGVMTILNAYDALVKSKIPLTANLKFLFEGEEEVGSTHLGAIFDKHRDKLASDLWIIADGPRHVSGKPIVQFGVRGDVNMYLTVYGAKRPLHSGNYGNWAPNPAMRLVKLLASMKDDNDQVIIKGFYDDVVPLTVSEKQAMANVPNMEAALKKELGIAKPDGNGAPFVDLLMRPTLNINGIQSANVGAMAGNIIPTKAEAVLDLRLVRGNDVTRQMGRVVDHIRAQGYQVLDHEPTDAERQQYPKLIKIQTGVGYNAQRTPMDLPIAQEVIAAVQSASTEQIVLSPSSGGSLPLYLFEKVLKANVVSVPVVNYDNNQHAENENVKVQYLWEGIEILSAIMLIK</sequence>
<dbReference type="RefSeq" id="WP_100988487.1">
    <property type="nucleotide sequence ID" value="NZ_CP025096.1"/>
</dbReference>
<dbReference type="Pfam" id="PF01546">
    <property type="entry name" value="Peptidase_M20"/>
    <property type="match status" value="1"/>
</dbReference>
<keyword evidence="1" id="KW-0645">Protease</keyword>
<dbReference type="Pfam" id="PF07687">
    <property type="entry name" value="M20_dimer"/>
    <property type="match status" value="1"/>
</dbReference>
<dbReference type="InterPro" id="IPR051458">
    <property type="entry name" value="Cyt/Met_Dipeptidase"/>
</dbReference>
<dbReference type="GO" id="GO:0046872">
    <property type="term" value="F:metal ion binding"/>
    <property type="evidence" value="ECO:0007669"/>
    <property type="project" value="UniProtKB-KW"/>
</dbReference>
<keyword evidence="4" id="KW-0732">Signal</keyword>
<keyword evidence="3" id="KW-0378">Hydrolase</keyword>
<evidence type="ECO:0000259" key="5">
    <source>
        <dbReference type="Pfam" id="PF07687"/>
    </source>
</evidence>
<dbReference type="Gene3D" id="3.40.630.10">
    <property type="entry name" value="Zn peptidases"/>
    <property type="match status" value="1"/>
</dbReference>
<feature type="chain" id="PRO_5014998403" evidence="4">
    <location>
        <begin position="20"/>
        <end position="508"/>
    </location>
</feature>
<evidence type="ECO:0000313" key="7">
    <source>
        <dbReference type="Proteomes" id="UP000232883"/>
    </source>
</evidence>
<dbReference type="InterPro" id="IPR011650">
    <property type="entry name" value="Peptidase_M20_dimer"/>
</dbReference>
<dbReference type="AlphaFoldDB" id="A0A2K8YYS3"/>
<evidence type="ECO:0000256" key="4">
    <source>
        <dbReference type="SAM" id="SignalP"/>
    </source>
</evidence>
<dbReference type="PANTHER" id="PTHR43270:SF8">
    <property type="entry name" value="DI- AND TRIPEPTIDASE DUG2-RELATED"/>
    <property type="match status" value="1"/>
</dbReference>
<dbReference type="GO" id="GO:0008233">
    <property type="term" value="F:peptidase activity"/>
    <property type="evidence" value="ECO:0007669"/>
    <property type="project" value="UniProtKB-KW"/>
</dbReference>
<evidence type="ECO:0000256" key="2">
    <source>
        <dbReference type="ARBA" id="ARBA00022723"/>
    </source>
</evidence>
<reference evidence="6 7" key="1">
    <citation type="submission" date="2017-11" db="EMBL/GenBank/DDBJ databases">
        <title>Taxonomic description and genome sequences of Spirosoma HA7 sp. nov., isolated from pollen microhabitat of Corylus avellana.</title>
        <authorList>
            <person name="Ambika Manirajan B."/>
            <person name="Suarez C."/>
            <person name="Ratering S."/>
            <person name="Geissler-Plaum R."/>
            <person name="Cardinale M."/>
            <person name="Sylvia S."/>
        </authorList>
    </citation>
    <scope>NUCLEOTIDE SEQUENCE [LARGE SCALE GENOMIC DNA]</scope>
    <source>
        <strain evidence="6 7">HA7</strain>
    </source>
</reference>